<sequence>MKHSVEIIWTLVIDPDFGLAQSPQILDKRGLPNIVYVYGPPTHPPTHLITSLCPYLPLAVQEFSDAHEAEEYIERLGAVVRGHAETLAELEVNAVGHLEDMKRCVSLARFCR</sequence>
<protein>
    <submittedName>
        <fullName evidence="1">Uncharacterized protein</fullName>
    </submittedName>
</protein>
<evidence type="ECO:0000313" key="1">
    <source>
        <dbReference type="EMBL" id="KAJ4453098.1"/>
    </source>
</evidence>
<accession>A0ABQ8U3C3</accession>
<gene>
    <name evidence="1" type="ORF">PAPYR_12527</name>
</gene>
<reference evidence="1" key="1">
    <citation type="journal article" date="2022" name="bioRxiv">
        <title>Genomics of Preaxostyla Flagellates Illuminates Evolutionary Transitions and the Path Towards Mitochondrial Loss.</title>
        <authorList>
            <person name="Novak L.V.F."/>
            <person name="Treitli S.C."/>
            <person name="Pyrih J."/>
            <person name="Halakuc P."/>
            <person name="Pipaliya S.V."/>
            <person name="Vacek V."/>
            <person name="Brzon O."/>
            <person name="Soukal P."/>
            <person name="Eme L."/>
            <person name="Dacks J.B."/>
            <person name="Karnkowska A."/>
            <person name="Elias M."/>
            <person name="Hampl V."/>
        </authorList>
    </citation>
    <scope>NUCLEOTIDE SEQUENCE</scope>
    <source>
        <strain evidence="1">RCP-MX</strain>
    </source>
</reference>
<dbReference type="Proteomes" id="UP001141327">
    <property type="component" value="Unassembled WGS sequence"/>
</dbReference>
<proteinExistence type="predicted"/>
<comment type="caution">
    <text evidence="1">The sequence shown here is derived from an EMBL/GenBank/DDBJ whole genome shotgun (WGS) entry which is preliminary data.</text>
</comment>
<evidence type="ECO:0000313" key="2">
    <source>
        <dbReference type="Proteomes" id="UP001141327"/>
    </source>
</evidence>
<dbReference type="EMBL" id="JAPMOS010000315">
    <property type="protein sequence ID" value="KAJ4453098.1"/>
    <property type="molecule type" value="Genomic_DNA"/>
</dbReference>
<keyword evidence="2" id="KW-1185">Reference proteome</keyword>
<name>A0ABQ8U3C3_9EUKA</name>
<organism evidence="1 2">
    <name type="scientific">Paratrimastix pyriformis</name>
    <dbReference type="NCBI Taxonomy" id="342808"/>
    <lineage>
        <taxon>Eukaryota</taxon>
        <taxon>Metamonada</taxon>
        <taxon>Preaxostyla</taxon>
        <taxon>Paratrimastigidae</taxon>
        <taxon>Paratrimastix</taxon>
    </lineage>
</organism>